<comment type="subcellular location">
    <subcellularLocation>
        <location evidence="1">Cell membrane</location>
        <topology evidence="1">Multi-pass membrane protein</topology>
    </subcellularLocation>
</comment>
<evidence type="ECO:0000256" key="6">
    <source>
        <dbReference type="ARBA" id="ARBA00023136"/>
    </source>
</evidence>
<dbReference type="PANTHER" id="PTHR34184:SF4">
    <property type="entry name" value="UPF0718 PROTEIN YCGR"/>
    <property type="match status" value="1"/>
</dbReference>
<sequence>MTELALSVRSWAADLVHRLWGEERVWLVSASLLVVLFLIAPEQGATSAAFAAQNLINVAPFLVLSIGIAAYAGATGADGLIARAFTGSPLVMIVIAALAGGLSPFCSCGVIPLIAALLAMGVPLAAVMAFWLASPVMDPSMFVLTTGVIGLEFAIAKTMAAVGLGIAGGAVVHIMSKAGGLTNPLREGVGNGGCCGSSVRAPKDVVWKFWHDDERMSKFWREGIKTTLFLAKWLTLAFLLESLMLAWLPADLVAQTLGGSGLAPIAVATVVGVPAYLNGYAALPLVGGLIEQGMAPGAGLAFLVAGGVTSLPAAIAVWALVKRRVFFLYVGIALTGSFVAGLLFHIWTSF</sequence>
<evidence type="ECO:0000256" key="7">
    <source>
        <dbReference type="SAM" id="Phobius"/>
    </source>
</evidence>
<dbReference type="OrthoDB" id="9777774at2"/>
<dbReference type="InterPro" id="IPR005524">
    <property type="entry name" value="DUF318"/>
</dbReference>
<evidence type="ECO:0000256" key="3">
    <source>
        <dbReference type="ARBA" id="ARBA00022475"/>
    </source>
</evidence>
<dbReference type="eggNOG" id="COG0701">
    <property type="taxonomic scope" value="Bacteria"/>
</dbReference>
<evidence type="ECO:0000256" key="1">
    <source>
        <dbReference type="ARBA" id="ARBA00004651"/>
    </source>
</evidence>
<evidence type="ECO:0000256" key="5">
    <source>
        <dbReference type="ARBA" id="ARBA00022989"/>
    </source>
</evidence>
<feature type="transmembrane region" description="Helical" evidence="7">
    <location>
        <begin position="54"/>
        <end position="74"/>
    </location>
</feature>
<dbReference type="RefSeq" id="WP_013962566.1">
    <property type="nucleotide sequence ID" value="NC_015730.1"/>
</dbReference>
<comment type="similarity">
    <text evidence="2">Belongs to the UPF0718 family.</text>
</comment>
<dbReference type="EMBL" id="CP002623">
    <property type="protein sequence ID" value="AEI94650.1"/>
    <property type="molecule type" value="Genomic_DNA"/>
</dbReference>
<organism evidence="8 9">
    <name type="scientific">Roseobacter litoralis (strain ATCC 49566 / DSM 6996 / JCM 21268 / NBRC 15278 / OCh 149)</name>
    <dbReference type="NCBI Taxonomy" id="391595"/>
    <lineage>
        <taxon>Bacteria</taxon>
        <taxon>Pseudomonadati</taxon>
        <taxon>Pseudomonadota</taxon>
        <taxon>Alphaproteobacteria</taxon>
        <taxon>Rhodobacterales</taxon>
        <taxon>Roseobacteraceae</taxon>
        <taxon>Roseobacter</taxon>
    </lineage>
</organism>
<dbReference type="STRING" id="391595.RLO149_c026880"/>
<dbReference type="GO" id="GO:0005886">
    <property type="term" value="C:plasma membrane"/>
    <property type="evidence" value="ECO:0007669"/>
    <property type="project" value="UniProtKB-SubCell"/>
</dbReference>
<feature type="transmembrane region" description="Helical" evidence="7">
    <location>
        <begin position="298"/>
        <end position="320"/>
    </location>
</feature>
<keyword evidence="6 7" id="KW-0472">Membrane</keyword>
<feature type="transmembrane region" description="Helical" evidence="7">
    <location>
        <begin position="80"/>
        <end position="102"/>
    </location>
</feature>
<feature type="transmembrane region" description="Helical" evidence="7">
    <location>
        <begin position="109"/>
        <end position="133"/>
    </location>
</feature>
<keyword evidence="5 7" id="KW-1133">Transmembrane helix</keyword>
<evidence type="ECO:0000256" key="2">
    <source>
        <dbReference type="ARBA" id="ARBA00006386"/>
    </source>
</evidence>
<feature type="transmembrane region" description="Helical" evidence="7">
    <location>
        <begin position="326"/>
        <end position="347"/>
    </location>
</feature>
<evidence type="ECO:0000313" key="9">
    <source>
        <dbReference type="Proteomes" id="UP000001353"/>
    </source>
</evidence>
<feature type="transmembrane region" description="Helical" evidence="7">
    <location>
        <begin position="228"/>
        <end position="250"/>
    </location>
</feature>
<keyword evidence="9" id="KW-1185">Reference proteome</keyword>
<dbReference type="AlphaFoldDB" id="F7ZED7"/>
<feature type="transmembrane region" description="Helical" evidence="7">
    <location>
        <begin position="25"/>
        <end position="42"/>
    </location>
</feature>
<proteinExistence type="inferred from homology"/>
<reference evidence="8 9" key="1">
    <citation type="journal article" date="2011" name="BMC Genomics">
        <title>Comparative genome analysis and genome-guided physiological analysis of Roseobacter litoralis.</title>
        <authorList>
            <person name="Kalhoefer D."/>
            <person name="Thole S."/>
            <person name="Voget S."/>
            <person name="Lehmann R."/>
            <person name="Liesegang H."/>
            <person name="Wollher A."/>
            <person name="Daniel R."/>
            <person name="Simon M."/>
            <person name="Brinkhoff T."/>
        </authorList>
    </citation>
    <scope>NUCLEOTIDE SEQUENCE [LARGE SCALE GENOMIC DNA]</scope>
    <source>
        <strain evidence="9">ATCC 49566 / DSM 6996 / JCM 21268 / NBRC 15278 / OCh 149</strain>
    </source>
</reference>
<feature type="transmembrane region" description="Helical" evidence="7">
    <location>
        <begin position="262"/>
        <end position="286"/>
    </location>
</feature>
<protein>
    <recommendedName>
        <fullName evidence="10">Permease</fullName>
    </recommendedName>
</protein>
<keyword evidence="4 7" id="KW-0812">Transmembrane</keyword>
<feature type="transmembrane region" description="Helical" evidence="7">
    <location>
        <begin position="153"/>
        <end position="176"/>
    </location>
</feature>
<gene>
    <name evidence="8" type="ordered locus">RLO149_c026880</name>
</gene>
<evidence type="ECO:0000256" key="4">
    <source>
        <dbReference type="ARBA" id="ARBA00022692"/>
    </source>
</evidence>
<dbReference type="InterPro" id="IPR052923">
    <property type="entry name" value="UPF0718"/>
</dbReference>
<keyword evidence="3" id="KW-1003">Cell membrane</keyword>
<evidence type="ECO:0000313" key="8">
    <source>
        <dbReference type="EMBL" id="AEI94650.1"/>
    </source>
</evidence>
<name>F7ZED7_ROSLO</name>
<accession>F7ZED7</accession>
<evidence type="ECO:0008006" key="10">
    <source>
        <dbReference type="Google" id="ProtNLM"/>
    </source>
</evidence>
<dbReference type="PANTHER" id="PTHR34184">
    <property type="entry name" value="UPF0718 PROTEIN YCGR"/>
    <property type="match status" value="1"/>
</dbReference>
<dbReference type="HOGENOM" id="CLU_813244_0_0_5"/>
<dbReference type="KEGG" id="rli:RLO149_c026880"/>
<dbReference type="Pfam" id="PF03773">
    <property type="entry name" value="ArsP_1"/>
    <property type="match status" value="1"/>
</dbReference>
<dbReference type="Proteomes" id="UP000001353">
    <property type="component" value="Chromosome"/>
</dbReference>